<comment type="caution">
    <text evidence="2">The sequence shown here is derived from an EMBL/GenBank/DDBJ whole genome shotgun (WGS) entry which is preliminary data.</text>
</comment>
<feature type="compositionally biased region" description="Basic and acidic residues" evidence="1">
    <location>
        <begin position="87"/>
        <end position="97"/>
    </location>
</feature>
<evidence type="ECO:0000313" key="3">
    <source>
        <dbReference type="Proteomes" id="UP001589753"/>
    </source>
</evidence>
<feature type="compositionally biased region" description="Basic and acidic residues" evidence="1">
    <location>
        <begin position="150"/>
        <end position="161"/>
    </location>
</feature>
<organism evidence="2 3">
    <name type="scientific">Streptomyces heliomycini</name>
    <dbReference type="NCBI Taxonomy" id="284032"/>
    <lineage>
        <taxon>Bacteria</taxon>
        <taxon>Bacillati</taxon>
        <taxon>Actinomycetota</taxon>
        <taxon>Actinomycetes</taxon>
        <taxon>Kitasatosporales</taxon>
        <taxon>Streptomycetaceae</taxon>
        <taxon>Streptomyces</taxon>
    </lineage>
</organism>
<reference evidence="2 3" key="1">
    <citation type="submission" date="2024-09" db="EMBL/GenBank/DDBJ databases">
        <authorList>
            <person name="Sun Q."/>
            <person name="Mori K."/>
        </authorList>
    </citation>
    <scope>NUCLEOTIDE SEQUENCE [LARGE SCALE GENOMIC DNA]</scope>
    <source>
        <strain evidence="2 3">JCM 9767</strain>
    </source>
</reference>
<dbReference type="EMBL" id="JBHMDI010000040">
    <property type="protein sequence ID" value="MFB9349169.1"/>
    <property type="molecule type" value="Genomic_DNA"/>
</dbReference>
<keyword evidence="3" id="KW-1185">Reference proteome</keyword>
<evidence type="ECO:0000313" key="2">
    <source>
        <dbReference type="EMBL" id="MFB9349169.1"/>
    </source>
</evidence>
<evidence type="ECO:0000256" key="1">
    <source>
        <dbReference type="SAM" id="MobiDB-lite"/>
    </source>
</evidence>
<proteinExistence type="predicted"/>
<dbReference type="Proteomes" id="UP001589753">
    <property type="component" value="Unassembled WGS sequence"/>
</dbReference>
<accession>A0ABV5LAH4</accession>
<feature type="region of interest" description="Disordered" evidence="1">
    <location>
        <begin position="87"/>
        <end position="161"/>
    </location>
</feature>
<name>A0ABV5LAH4_9ACTN</name>
<protein>
    <submittedName>
        <fullName evidence="2">Uncharacterized protein</fullName>
    </submittedName>
</protein>
<sequence>RCLLPAARSLPPAACRLPVRCPPSAARRPALAVRRLLPAACCSPSCACRPAAGRADGSRDLLHVPGRRPGTRRRVLLARGDLFATRRTSERDARQGRDPVVIRPEETTSRGGPGVRLPRHARPPGFTAGGASCRAGTWYRPESGTAAPRTWEKAERSFAVL</sequence>
<feature type="non-terminal residue" evidence="2">
    <location>
        <position position="1"/>
    </location>
</feature>
<gene>
    <name evidence="2" type="ORF">ACFFUA_17135</name>
</gene>